<protein>
    <recommendedName>
        <fullName evidence="5">Mid2 domain-containing protein</fullName>
    </recommendedName>
</protein>
<sequence length="298" mass="31613">MPQGNLSACYYPDGSINSGDEPCDPDAEVSMCCSNTKQCLTNGLCALIDAASNTDINFARGTCTDETWQSEICPQHCRIDQDSAHNKSAYNFGDAGVQVWECGPGQGYTEPADYCRESEGEGLRCCSTSTAVFHLEAASWGNPSSTSATPTATATESNATSSTSSRPLLAPTTIGNATPTPTLSLPNAGSDRGSLNTGGRIGVGIGTTLSVLLLGVLAFLRLRKIRDKKSKRESGLQAQVTSGERKTELEASARPVRELDSTMQYEMDSEGRRRQRAWGIAELEASSGGPDPMQVHSL</sequence>
<evidence type="ECO:0000256" key="2">
    <source>
        <dbReference type="SAM" id="Phobius"/>
    </source>
</evidence>
<keyword evidence="2" id="KW-0472">Membrane</keyword>
<dbReference type="OrthoDB" id="5215637at2759"/>
<evidence type="ECO:0008006" key="5">
    <source>
        <dbReference type="Google" id="ProtNLM"/>
    </source>
</evidence>
<keyword evidence="2" id="KW-0812">Transmembrane</keyword>
<keyword evidence="2" id="KW-1133">Transmembrane helix</keyword>
<keyword evidence="4" id="KW-1185">Reference proteome</keyword>
<name>A0A6A6GY40_VIRVR</name>
<evidence type="ECO:0000256" key="1">
    <source>
        <dbReference type="SAM" id="MobiDB-lite"/>
    </source>
</evidence>
<feature type="region of interest" description="Disordered" evidence="1">
    <location>
        <begin position="230"/>
        <end position="252"/>
    </location>
</feature>
<dbReference type="AlphaFoldDB" id="A0A6A6GY40"/>
<accession>A0A6A6GY40</accession>
<feature type="region of interest" description="Disordered" evidence="1">
    <location>
        <begin position="278"/>
        <end position="298"/>
    </location>
</feature>
<dbReference type="EMBL" id="ML991836">
    <property type="protein sequence ID" value="KAF2230724.1"/>
    <property type="molecule type" value="Genomic_DNA"/>
</dbReference>
<gene>
    <name evidence="3" type="ORF">EV356DRAFT_536096</name>
</gene>
<evidence type="ECO:0000313" key="4">
    <source>
        <dbReference type="Proteomes" id="UP000800092"/>
    </source>
</evidence>
<feature type="compositionally biased region" description="Low complexity" evidence="1">
    <location>
        <begin position="144"/>
        <end position="165"/>
    </location>
</feature>
<dbReference type="Proteomes" id="UP000800092">
    <property type="component" value="Unassembled WGS sequence"/>
</dbReference>
<feature type="region of interest" description="Disordered" evidence="1">
    <location>
        <begin position="140"/>
        <end position="192"/>
    </location>
</feature>
<organism evidence="3 4">
    <name type="scientific">Viridothelium virens</name>
    <name type="common">Speckled blister lichen</name>
    <name type="synonym">Trypethelium virens</name>
    <dbReference type="NCBI Taxonomy" id="1048519"/>
    <lineage>
        <taxon>Eukaryota</taxon>
        <taxon>Fungi</taxon>
        <taxon>Dikarya</taxon>
        <taxon>Ascomycota</taxon>
        <taxon>Pezizomycotina</taxon>
        <taxon>Dothideomycetes</taxon>
        <taxon>Dothideomycetes incertae sedis</taxon>
        <taxon>Trypetheliales</taxon>
        <taxon>Trypetheliaceae</taxon>
        <taxon>Viridothelium</taxon>
    </lineage>
</organism>
<evidence type="ECO:0000313" key="3">
    <source>
        <dbReference type="EMBL" id="KAF2230724.1"/>
    </source>
</evidence>
<feature type="compositionally biased region" description="Polar residues" evidence="1">
    <location>
        <begin position="173"/>
        <end position="187"/>
    </location>
</feature>
<reference evidence="3" key="1">
    <citation type="journal article" date="2020" name="Stud. Mycol.">
        <title>101 Dothideomycetes genomes: a test case for predicting lifestyles and emergence of pathogens.</title>
        <authorList>
            <person name="Haridas S."/>
            <person name="Albert R."/>
            <person name="Binder M."/>
            <person name="Bloem J."/>
            <person name="Labutti K."/>
            <person name="Salamov A."/>
            <person name="Andreopoulos B."/>
            <person name="Baker S."/>
            <person name="Barry K."/>
            <person name="Bills G."/>
            <person name="Bluhm B."/>
            <person name="Cannon C."/>
            <person name="Castanera R."/>
            <person name="Culley D."/>
            <person name="Daum C."/>
            <person name="Ezra D."/>
            <person name="Gonzalez J."/>
            <person name="Henrissat B."/>
            <person name="Kuo A."/>
            <person name="Liang C."/>
            <person name="Lipzen A."/>
            <person name="Lutzoni F."/>
            <person name="Magnuson J."/>
            <person name="Mondo S."/>
            <person name="Nolan M."/>
            <person name="Ohm R."/>
            <person name="Pangilinan J."/>
            <person name="Park H.-J."/>
            <person name="Ramirez L."/>
            <person name="Alfaro M."/>
            <person name="Sun H."/>
            <person name="Tritt A."/>
            <person name="Yoshinaga Y."/>
            <person name="Zwiers L.-H."/>
            <person name="Turgeon B."/>
            <person name="Goodwin S."/>
            <person name="Spatafora J."/>
            <person name="Crous P."/>
            <person name="Grigoriev I."/>
        </authorList>
    </citation>
    <scope>NUCLEOTIDE SEQUENCE</scope>
    <source>
        <strain evidence="3">Tuck. ex Michener</strain>
    </source>
</reference>
<feature type="compositionally biased region" description="Basic and acidic residues" evidence="1">
    <location>
        <begin position="243"/>
        <end position="252"/>
    </location>
</feature>
<feature type="transmembrane region" description="Helical" evidence="2">
    <location>
        <begin position="201"/>
        <end position="222"/>
    </location>
</feature>
<proteinExistence type="predicted"/>